<evidence type="ECO:0000256" key="2">
    <source>
        <dbReference type="SAM" id="SignalP"/>
    </source>
</evidence>
<dbReference type="OrthoDB" id="4870716at2759"/>
<feature type="chain" id="PRO_5007836013" evidence="2">
    <location>
        <begin position="18"/>
        <end position="173"/>
    </location>
</feature>
<accession>A0A162JN57</accession>
<dbReference type="AlphaFoldDB" id="A0A162JN57"/>
<sequence length="173" mass="18801">MKAATIVLAALMGHALAAPPGTDPKAPEAGSKEAICLQASVAVFDKCFEARGQGFMPAAKIQELRERCNKERDDAKQDCLDVEEVGGEILDKDAANKKKAECAVPGNRIFAQCMKDRFVNKSGETKEDCEKKRKEATEACIKGEQPAKPEEKEEEATPSESETADQQPELEDC</sequence>
<comment type="caution">
    <text evidence="3">The sequence shown here is derived from an EMBL/GenBank/DDBJ whole genome shotgun (WGS) entry which is preliminary data.</text>
</comment>
<keyword evidence="4" id="KW-1185">Reference proteome</keyword>
<proteinExistence type="predicted"/>
<keyword evidence="2" id="KW-0732">Signal</keyword>
<protein>
    <submittedName>
        <fullName evidence="3">Uncharacterized protein</fullName>
    </submittedName>
</protein>
<feature type="signal peptide" evidence="2">
    <location>
        <begin position="1"/>
        <end position="17"/>
    </location>
</feature>
<dbReference type="GeneID" id="30018185"/>
<gene>
    <name evidence="3" type="ORF">ISF_01893</name>
</gene>
<feature type="region of interest" description="Disordered" evidence="1">
    <location>
        <begin position="140"/>
        <end position="173"/>
    </location>
</feature>
<evidence type="ECO:0000256" key="1">
    <source>
        <dbReference type="SAM" id="MobiDB-lite"/>
    </source>
</evidence>
<dbReference type="RefSeq" id="XP_018707223.1">
    <property type="nucleotide sequence ID" value="XM_018845500.1"/>
</dbReference>
<evidence type="ECO:0000313" key="3">
    <source>
        <dbReference type="EMBL" id="OAA71342.1"/>
    </source>
</evidence>
<dbReference type="Proteomes" id="UP000076744">
    <property type="component" value="Unassembled WGS sequence"/>
</dbReference>
<dbReference type="EMBL" id="AZHB01000003">
    <property type="protein sequence ID" value="OAA71342.1"/>
    <property type="molecule type" value="Genomic_DNA"/>
</dbReference>
<organism evidence="3 4">
    <name type="scientific">Cordyceps fumosorosea (strain ARSEF 2679)</name>
    <name type="common">Isaria fumosorosea</name>
    <dbReference type="NCBI Taxonomy" id="1081104"/>
    <lineage>
        <taxon>Eukaryota</taxon>
        <taxon>Fungi</taxon>
        <taxon>Dikarya</taxon>
        <taxon>Ascomycota</taxon>
        <taxon>Pezizomycotina</taxon>
        <taxon>Sordariomycetes</taxon>
        <taxon>Hypocreomycetidae</taxon>
        <taxon>Hypocreales</taxon>
        <taxon>Cordycipitaceae</taxon>
        <taxon>Cordyceps</taxon>
    </lineage>
</organism>
<name>A0A162JN57_CORFA</name>
<reference evidence="3 4" key="1">
    <citation type="journal article" date="2016" name="Genome Biol. Evol.">
        <title>Divergent and convergent evolution of fungal pathogenicity.</title>
        <authorList>
            <person name="Shang Y."/>
            <person name="Xiao G."/>
            <person name="Zheng P."/>
            <person name="Cen K."/>
            <person name="Zhan S."/>
            <person name="Wang C."/>
        </authorList>
    </citation>
    <scope>NUCLEOTIDE SEQUENCE [LARGE SCALE GENOMIC DNA]</scope>
    <source>
        <strain evidence="3 4">ARSEF 2679</strain>
    </source>
</reference>
<evidence type="ECO:0000313" key="4">
    <source>
        <dbReference type="Proteomes" id="UP000076744"/>
    </source>
</evidence>